<gene>
    <name evidence="2" type="ORF">V6M85_13665</name>
</gene>
<dbReference type="AlphaFoldDB" id="A0AAX4L0A0"/>
<keyword evidence="3" id="KW-1185">Reference proteome</keyword>
<dbReference type="RefSeq" id="WP_338601263.1">
    <property type="nucleotide sequence ID" value="NZ_CP146016.1"/>
</dbReference>
<evidence type="ECO:0000313" key="3">
    <source>
        <dbReference type="Proteomes" id="UP001432202"/>
    </source>
</evidence>
<dbReference type="GeneID" id="89337836"/>
<evidence type="ECO:0000313" key="2">
    <source>
        <dbReference type="EMBL" id="WWQ60459.1"/>
    </source>
</evidence>
<dbReference type="EMBL" id="CP146016">
    <property type="protein sequence ID" value="WWQ60459.1"/>
    <property type="molecule type" value="Genomic_DNA"/>
</dbReference>
<dbReference type="Proteomes" id="UP001432202">
    <property type="component" value="Chromosome"/>
</dbReference>
<dbReference type="InterPro" id="IPR036388">
    <property type="entry name" value="WH-like_DNA-bd_sf"/>
</dbReference>
<name>A0AAX4L0A0_9CREN</name>
<sequence>MLDPLSNEAKILLTLIDKKSKSRRQISKETNIPYQTVANVIARLVEYGFVELERIEDNEKFYKITEKGAKELSESVSKERKDIEKLLKITEVVQ</sequence>
<dbReference type="SUPFAM" id="SSF46785">
    <property type="entry name" value="Winged helix' DNA-binding domain"/>
    <property type="match status" value="1"/>
</dbReference>
<evidence type="ECO:0000259" key="1">
    <source>
        <dbReference type="Pfam" id="PF01978"/>
    </source>
</evidence>
<feature type="domain" description="Transcription regulator TrmB N-terminal" evidence="1">
    <location>
        <begin position="7"/>
        <end position="65"/>
    </location>
</feature>
<accession>A0AAX4L0A0</accession>
<dbReference type="Pfam" id="PF01978">
    <property type="entry name" value="TrmB"/>
    <property type="match status" value="1"/>
</dbReference>
<protein>
    <submittedName>
        <fullName evidence="2">DUF4364 family protein</fullName>
    </submittedName>
</protein>
<dbReference type="Gene3D" id="1.10.10.10">
    <property type="entry name" value="Winged helix-like DNA-binding domain superfamily/Winged helix DNA-binding domain"/>
    <property type="match status" value="1"/>
</dbReference>
<dbReference type="InterPro" id="IPR036390">
    <property type="entry name" value="WH_DNA-bd_sf"/>
</dbReference>
<dbReference type="InterPro" id="IPR011991">
    <property type="entry name" value="ArsR-like_HTH"/>
</dbReference>
<dbReference type="CDD" id="cd00090">
    <property type="entry name" value="HTH_ARSR"/>
    <property type="match status" value="1"/>
</dbReference>
<dbReference type="InterPro" id="IPR002831">
    <property type="entry name" value="Tscrpt_reg_TrmB_N"/>
</dbReference>
<proteinExistence type="predicted"/>
<organism evidence="2 3">
    <name type="scientific">Sulfolobus tengchongensis</name>
    <dbReference type="NCBI Taxonomy" id="207809"/>
    <lineage>
        <taxon>Archaea</taxon>
        <taxon>Thermoproteota</taxon>
        <taxon>Thermoprotei</taxon>
        <taxon>Sulfolobales</taxon>
        <taxon>Sulfolobaceae</taxon>
        <taxon>Sulfolobus</taxon>
    </lineage>
</organism>
<reference evidence="2 3" key="1">
    <citation type="submission" date="2024-02" db="EMBL/GenBank/DDBJ databases">
        <title>STSV induces naive adaptation in Sulfolobus.</title>
        <authorList>
            <person name="Xiang X."/>
            <person name="Song M."/>
        </authorList>
    </citation>
    <scope>NUCLEOTIDE SEQUENCE [LARGE SCALE GENOMIC DNA]</scope>
    <source>
        <strain evidence="2 3">RT2</strain>
    </source>
</reference>